<dbReference type="KEGG" id="pri:PRIO_2639"/>
<dbReference type="AlphaFoldDB" id="A0A0E3WHC4"/>
<gene>
    <name evidence="1" type="ORF">PRIO_2639</name>
</gene>
<evidence type="ECO:0000313" key="2">
    <source>
        <dbReference type="Proteomes" id="UP000033163"/>
    </source>
</evidence>
<dbReference type="EMBL" id="LN831776">
    <property type="protein sequence ID" value="CQR55043.1"/>
    <property type="molecule type" value="Genomic_DNA"/>
</dbReference>
<dbReference type="RefSeq" id="WP_167345618.1">
    <property type="nucleotide sequence ID" value="NZ_LN831776.1"/>
</dbReference>
<dbReference type="PATRIC" id="fig|1073571.4.peg.2811"/>
<sequence length="53" mass="5948">MSSTQVYKATEGHVKIIGRTYYTNDVLWLALSGAAWNSHSVVKKINAQYLCDD</sequence>
<dbReference type="Proteomes" id="UP000033163">
    <property type="component" value="Chromosome I"/>
</dbReference>
<protein>
    <submittedName>
        <fullName evidence="1">Uncharacterized protein</fullName>
    </submittedName>
</protein>
<name>A0A0E3WHC4_9BACL</name>
<dbReference type="HOGENOM" id="CLU_3064307_0_0_9"/>
<evidence type="ECO:0000313" key="1">
    <source>
        <dbReference type="EMBL" id="CQR55043.1"/>
    </source>
</evidence>
<organism evidence="1 2">
    <name type="scientific">Paenibacillus riograndensis SBR5</name>
    <dbReference type="NCBI Taxonomy" id="1073571"/>
    <lineage>
        <taxon>Bacteria</taxon>
        <taxon>Bacillati</taxon>
        <taxon>Bacillota</taxon>
        <taxon>Bacilli</taxon>
        <taxon>Bacillales</taxon>
        <taxon>Paenibacillaceae</taxon>
        <taxon>Paenibacillus</taxon>
        <taxon>Paenibacillus sonchi group</taxon>
    </lineage>
</organism>
<accession>A0A0E3WHC4</accession>
<reference evidence="2" key="1">
    <citation type="submission" date="2015-03" db="EMBL/GenBank/DDBJ databases">
        <authorList>
            <person name="Wibberg D."/>
        </authorList>
    </citation>
    <scope>NUCLEOTIDE SEQUENCE [LARGE SCALE GENOMIC DNA]</scope>
</reference>
<proteinExistence type="predicted"/>